<evidence type="ECO:0000313" key="1">
    <source>
        <dbReference type="EMBL" id="KAG0424211.1"/>
    </source>
</evidence>
<name>A0AC60PUE2_IXOPE</name>
<organism evidence="1 2">
    <name type="scientific">Ixodes persulcatus</name>
    <name type="common">Taiga tick</name>
    <dbReference type="NCBI Taxonomy" id="34615"/>
    <lineage>
        <taxon>Eukaryota</taxon>
        <taxon>Metazoa</taxon>
        <taxon>Ecdysozoa</taxon>
        <taxon>Arthropoda</taxon>
        <taxon>Chelicerata</taxon>
        <taxon>Arachnida</taxon>
        <taxon>Acari</taxon>
        <taxon>Parasitiformes</taxon>
        <taxon>Ixodida</taxon>
        <taxon>Ixodoidea</taxon>
        <taxon>Ixodidae</taxon>
        <taxon>Ixodinae</taxon>
        <taxon>Ixodes</taxon>
    </lineage>
</organism>
<sequence>MVKKKIQRNPQRNIRKLAQEHRVGYGTAREPIREGLQLVLYKYAKGQFVTDQNKASRLKKCKKMKTLSCSDALHRLFTDEKTFTVELHRKTQN</sequence>
<proteinExistence type="predicted"/>
<gene>
    <name evidence="1" type="ORF">HPB47_000006</name>
</gene>
<dbReference type="EMBL" id="JABSTQ010010001">
    <property type="protein sequence ID" value="KAG0424211.1"/>
    <property type="molecule type" value="Genomic_DNA"/>
</dbReference>
<keyword evidence="2" id="KW-1185">Reference proteome</keyword>
<evidence type="ECO:0000313" key="2">
    <source>
        <dbReference type="Proteomes" id="UP000805193"/>
    </source>
</evidence>
<accession>A0AC60PUE2</accession>
<comment type="caution">
    <text evidence="1">The sequence shown here is derived from an EMBL/GenBank/DDBJ whole genome shotgun (WGS) entry which is preliminary data.</text>
</comment>
<dbReference type="Proteomes" id="UP000805193">
    <property type="component" value="Unassembled WGS sequence"/>
</dbReference>
<protein>
    <submittedName>
        <fullName evidence="1">Uncharacterized protein</fullName>
    </submittedName>
</protein>
<reference evidence="1 2" key="1">
    <citation type="journal article" date="2020" name="Cell">
        <title>Large-Scale Comparative Analyses of Tick Genomes Elucidate Their Genetic Diversity and Vector Capacities.</title>
        <authorList>
            <consortium name="Tick Genome and Microbiome Consortium (TIGMIC)"/>
            <person name="Jia N."/>
            <person name="Wang J."/>
            <person name="Shi W."/>
            <person name="Du L."/>
            <person name="Sun Y."/>
            <person name="Zhan W."/>
            <person name="Jiang J.F."/>
            <person name="Wang Q."/>
            <person name="Zhang B."/>
            <person name="Ji P."/>
            <person name="Bell-Sakyi L."/>
            <person name="Cui X.M."/>
            <person name="Yuan T.T."/>
            <person name="Jiang B.G."/>
            <person name="Yang W.F."/>
            <person name="Lam T.T."/>
            <person name="Chang Q.C."/>
            <person name="Ding S.J."/>
            <person name="Wang X.J."/>
            <person name="Zhu J.G."/>
            <person name="Ruan X.D."/>
            <person name="Zhao L."/>
            <person name="Wei J.T."/>
            <person name="Ye R.Z."/>
            <person name="Que T.C."/>
            <person name="Du C.H."/>
            <person name="Zhou Y.H."/>
            <person name="Cheng J.X."/>
            <person name="Dai P.F."/>
            <person name="Guo W.B."/>
            <person name="Han X.H."/>
            <person name="Huang E.J."/>
            <person name="Li L.F."/>
            <person name="Wei W."/>
            <person name="Gao Y.C."/>
            <person name="Liu J.Z."/>
            <person name="Shao H.Z."/>
            <person name="Wang X."/>
            <person name="Wang C.C."/>
            <person name="Yang T.C."/>
            <person name="Huo Q.B."/>
            <person name="Li W."/>
            <person name="Chen H.Y."/>
            <person name="Chen S.E."/>
            <person name="Zhou L.G."/>
            <person name="Ni X.B."/>
            <person name="Tian J.H."/>
            <person name="Sheng Y."/>
            <person name="Liu T."/>
            <person name="Pan Y.S."/>
            <person name="Xia L.Y."/>
            <person name="Li J."/>
            <person name="Zhao F."/>
            <person name="Cao W.C."/>
        </authorList>
    </citation>
    <scope>NUCLEOTIDE SEQUENCE [LARGE SCALE GENOMIC DNA]</scope>
    <source>
        <strain evidence="1">Iper-2018</strain>
    </source>
</reference>